<dbReference type="CDD" id="cd03392">
    <property type="entry name" value="PAP2_like_2"/>
    <property type="match status" value="1"/>
</dbReference>
<feature type="domain" description="Phosphatidic acid phosphatase type 2/haloperoxidase" evidence="2">
    <location>
        <begin position="104"/>
        <end position="217"/>
    </location>
</feature>
<dbReference type="EMBL" id="JBHRTK010000028">
    <property type="protein sequence ID" value="MFC3208733.1"/>
    <property type="molecule type" value="Genomic_DNA"/>
</dbReference>
<gene>
    <name evidence="3" type="ORF">ACFOHJ_21145</name>
</gene>
<keyword evidence="1" id="KW-1133">Transmembrane helix</keyword>
<feature type="transmembrane region" description="Helical" evidence="1">
    <location>
        <begin position="16"/>
        <end position="39"/>
    </location>
</feature>
<dbReference type="InterPro" id="IPR036938">
    <property type="entry name" value="PAP2/HPO_sf"/>
</dbReference>
<comment type="caution">
    <text evidence="3">The sequence shown here is derived from an EMBL/GenBank/DDBJ whole genome shotgun (WGS) entry which is preliminary data.</text>
</comment>
<dbReference type="RefSeq" id="WP_378224427.1">
    <property type="nucleotide sequence ID" value="NZ_JBHRTK010000028.1"/>
</dbReference>
<keyword evidence="4" id="KW-1185">Reference proteome</keyword>
<evidence type="ECO:0000313" key="4">
    <source>
        <dbReference type="Proteomes" id="UP001595583"/>
    </source>
</evidence>
<keyword evidence="1" id="KW-0812">Transmembrane</keyword>
<protein>
    <submittedName>
        <fullName evidence="3">Phosphatase PAP2 family protein</fullName>
    </submittedName>
</protein>
<feature type="transmembrane region" description="Helical" evidence="1">
    <location>
        <begin position="145"/>
        <end position="167"/>
    </location>
</feature>
<reference evidence="4" key="1">
    <citation type="journal article" date="2019" name="Int. J. Syst. Evol. Microbiol.">
        <title>The Global Catalogue of Microorganisms (GCM) 10K type strain sequencing project: providing services to taxonomists for standard genome sequencing and annotation.</title>
        <authorList>
            <consortium name="The Broad Institute Genomics Platform"/>
            <consortium name="The Broad Institute Genome Sequencing Center for Infectious Disease"/>
            <person name="Wu L."/>
            <person name="Ma J."/>
        </authorList>
    </citation>
    <scope>NUCLEOTIDE SEQUENCE [LARGE SCALE GENOMIC DNA]</scope>
    <source>
        <strain evidence="4">KCTC 52165</strain>
    </source>
</reference>
<feature type="transmembrane region" description="Helical" evidence="1">
    <location>
        <begin position="103"/>
        <end position="125"/>
    </location>
</feature>
<dbReference type="InterPro" id="IPR000326">
    <property type="entry name" value="PAP2/HPO"/>
</dbReference>
<sequence length="226" mass="23884">MNQQAGVPAHRPDRTVIAAVSIMVAGIGGFLALVMVAAANPPYAFDTRLLLALRKAGHPDMPVGPHWLQLAMLDISSLASTTVLFLMMMALFAYLLAARRPRAALFVLLTLGGGQLLLSLLKLAVDRPRPEIVSHLVEVLTLSFPSGHAMGAALTYGTLAALACRFAPGRASRICLWAVAVLATLLVGISRVYLGVHWPSDVLAGWCAGAAWAAACWLALGRRLSA</sequence>
<evidence type="ECO:0000256" key="1">
    <source>
        <dbReference type="SAM" id="Phobius"/>
    </source>
</evidence>
<dbReference type="Gene3D" id="1.20.144.10">
    <property type="entry name" value="Phosphatidic acid phosphatase type 2/haloperoxidase"/>
    <property type="match status" value="2"/>
</dbReference>
<keyword evidence="1" id="KW-0472">Membrane</keyword>
<dbReference type="PANTHER" id="PTHR14969:SF13">
    <property type="entry name" value="AT30094P"/>
    <property type="match status" value="1"/>
</dbReference>
<feature type="transmembrane region" description="Helical" evidence="1">
    <location>
        <begin position="202"/>
        <end position="220"/>
    </location>
</feature>
<dbReference type="SMART" id="SM00014">
    <property type="entry name" value="acidPPc"/>
    <property type="match status" value="1"/>
</dbReference>
<dbReference type="PANTHER" id="PTHR14969">
    <property type="entry name" value="SPHINGOSINE-1-PHOSPHATE PHOSPHOHYDROLASE"/>
    <property type="match status" value="1"/>
</dbReference>
<accession>A0ABV7KJ06</accession>
<proteinExistence type="predicted"/>
<feature type="transmembrane region" description="Helical" evidence="1">
    <location>
        <begin position="75"/>
        <end position="96"/>
    </location>
</feature>
<evidence type="ECO:0000313" key="3">
    <source>
        <dbReference type="EMBL" id="MFC3208733.1"/>
    </source>
</evidence>
<organism evidence="3 4">
    <name type="scientific">Aquamicrobium soli</name>
    <dbReference type="NCBI Taxonomy" id="1811518"/>
    <lineage>
        <taxon>Bacteria</taxon>
        <taxon>Pseudomonadati</taxon>
        <taxon>Pseudomonadota</taxon>
        <taxon>Alphaproteobacteria</taxon>
        <taxon>Hyphomicrobiales</taxon>
        <taxon>Phyllobacteriaceae</taxon>
        <taxon>Aquamicrobium</taxon>
    </lineage>
</organism>
<dbReference type="Pfam" id="PF01569">
    <property type="entry name" value="PAP2"/>
    <property type="match status" value="1"/>
</dbReference>
<dbReference type="Proteomes" id="UP001595583">
    <property type="component" value="Unassembled WGS sequence"/>
</dbReference>
<dbReference type="SUPFAM" id="SSF48317">
    <property type="entry name" value="Acid phosphatase/Vanadium-dependent haloperoxidase"/>
    <property type="match status" value="1"/>
</dbReference>
<feature type="transmembrane region" description="Helical" evidence="1">
    <location>
        <begin position="174"/>
        <end position="196"/>
    </location>
</feature>
<name>A0ABV7KJ06_9HYPH</name>
<evidence type="ECO:0000259" key="2">
    <source>
        <dbReference type="SMART" id="SM00014"/>
    </source>
</evidence>